<evidence type="ECO:0000313" key="2">
    <source>
        <dbReference type="Proteomes" id="UP000095472"/>
    </source>
</evidence>
<keyword evidence="2" id="KW-1185">Reference proteome</keyword>
<accession>A0ACD5GY26</accession>
<proteinExistence type="predicted"/>
<reference evidence="1 2" key="1">
    <citation type="journal article" date="2016" name="Genome Announc.">
        <title>Draft Genome Sequence of the Thermotolerant Cyanobacterium Desertifilum sp. IPPAS B-1220.</title>
        <authorList>
            <person name="Mironov K.S."/>
            <person name="Sinetova M.A."/>
            <person name="Bolatkhan K."/>
            <person name="Zayadan B.K."/>
            <person name="Ustinova V.V."/>
            <person name="Kupriyanova E.V."/>
            <person name="Skrypnik A.N."/>
            <person name="Gogoleva N.E."/>
            <person name="Gogolev Y.V."/>
            <person name="Los D.A."/>
        </authorList>
    </citation>
    <scope>NUCLEOTIDE SEQUENCE [LARGE SCALE GENOMIC DNA]</scope>
    <source>
        <strain evidence="1 2">IPPAS B-1220</strain>
    </source>
</reference>
<sequence>MSQQGFCKRKGVGSWELGVGGRGWGVGRWGDGGKKAYFLVTLNFLLCTLLPT</sequence>
<name>A0ACD5GY26_9CYAN</name>
<organism evidence="1 2">
    <name type="scientific">Desertifilum tharense IPPAS B-1220</name>
    <dbReference type="NCBI Taxonomy" id="1781255"/>
    <lineage>
        <taxon>Bacteria</taxon>
        <taxon>Bacillati</taxon>
        <taxon>Cyanobacteriota</taxon>
        <taxon>Cyanophyceae</taxon>
        <taxon>Desertifilales</taxon>
        <taxon>Desertifilaceae</taxon>
        <taxon>Desertifilum</taxon>
    </lineage>
</organism>
<evidence type="ECO:0000313" key="1">
    <source>
        <dbReference type="EMBL" id="XPM65669.1"/>
    </source>
</evidence>
<dbReference type="Proteomes" id="UP000095472">
    <property type="component" value="Chromosome"/>
</dbReference>
<gene>
    <name evidence="1" type="ORF">BH720_008660</name>
</gene>
<protein>
    <submittedName>
        <fullName evidence="1">Uncharacterized protein</fullName>
    </submittedName>
</protein>
<dbReference type="EMBL" id="CP182909">
    <property type="protein sequence ID" value="XPM65669.1"/>
    <property type="molecule type" value="Genomic_DNA"/>
</dbReference>